<keyword evidence="1" id="KW-0472">Membrane</keyword>
<feature type="transmembrane region" description="Helical" evidence="1">
    <location>
        <begin position="97"/>
        <end position="123"/>
    </location>
</feature>
<feature type="transmembrane region" description="Helical" evidence="1">
    <location>
        <begin position="6"/>
        <end position="25"/>
    </location>
</feature>
<gene>
    <name evidence="2" type="ORF">HX893_05775</name>
</gene>
<organism evidence="2 3">
    <name type="scientific">Pseudomonas reactans</name>
    <dbReference type="NCBI Taxonomy" id="117680"/>
    <lineage>
        <taxon>Bacteria</taxon>
        <taxon>Pseudomonadati</taxon>
        <taxon>Pseudomonadota</taxon>
        <taxon>Gammaproteobacteria</taxon>
        <taxon>Pseudomonadales</taxon>
        <taxon>Pseudomonadaceae</taxon>
        <taxon>Pseudomonas</taxon>
    </lineage>
</organism>
<name>A0A7Y8KH17_9PSED</name>
<keyword evidence="1" id="KW-1133">Transmembrane helix</keyword>
<dbReference type="AlphaFoldDB" id="A0A7Y8KH17"/>
<dbReference type="RefSeq" id="WP_016980301.1">
    <property type="nucleotide sequence ID" value="NZ_JACASD010000013.1"/>
</dbReference>
<dbReference type="EMBL" id="JACASD010000013">
    <property type="protein sequence ID" value="NWE87640.1"/>
    <property type="molecule type" value="Genomic_DNA"/>
</dbReference>
<dbReference type="Proteomes" id="UP000585226">
    <property type="component" value="Unassembled WGS sequence"/>
</dbReference>
<accession>A0A7Y8KH17</accession>
<feature type="transmembrane region" description="Helical" evidence="1">
    <location>
        <begin position="45"/>
        <end position="67"/>
    </location>
</feature>
<evidence type="ECO:0000313" key="2">
    <source>
        <dbReference type="EMBL" id="NWE87640.1"/>
    </source>
</evidence>
<protein>
    <submittedName>
        <fullName evidence="2">Uncharacterized protein</fullName>
    </submittedName>
</protein>
<comment type="caution">
    <text evidence="2">The sequence shown here is derived from an EMBL/GenBank/DDBJ whole genome shotgun (WGS) entry which is preliminary data.</text>
</comment>
<dbReference type="GeneID" id="45623319"/>
<evidence type="ECO:0000313" key="3">
    <source>
        <dbReference type="Proteomes" id="UP000585226"/>
    </source>
</evidence>
<proteinExistence type="predicted"/>
<sequence length="185" mass="21025">MDFNTLFRLLLTFNATSLLVIVYLVQRGITFGEFIADPSLPGLKAAISGLSYALYLAVPIVLTGLSLRLSRRLGSDTFQPGQVVSIEHANNSFLPSYLGYFFVALSINSFQTLVFVYLILFIFTYRSQALYFNPLFLLYGYEFYNVSTSSHVTLFLISKESFRTPKEVVIDKVYRINDYTLIDRG</sequence>
<keyword evidence="1" id="KW-0812">Transmembrane</keyword>
<reference evidence="2 3" key="1">
    <citation type="submission" date="2020-04" db="EMBL/GenBank/DDBJ databases">
        <title>Molecular characterization of pseudomonads from Agaricus bisporus reveal novel blotch 2 pathogens in Western Europe.</title>
        <authorList>
            <person name="Taparia T."/>
            <person name="Krijger M."/>
            <person name="Haynes E."/>
            <person name="Elpinstone J.G."/>
            <person name="Noble R."/>
            <person name="Van Der Wolf J."/>
        </authorList>
    </citation>
    <scope>NUCLEOTIDE SEQUENCE [LARGE SCALE GENOMIC DNA]</scope>
    <source>
        <strain evidence="2 3">P8021</strain>
    </source>
</reference>
<evidence type="ECO:0000256" key="1">
    <source>
        <dbReference type="SAM" id="Phobius"/>
    </source>
</evidence>